<evidence type="ECO:0000256" key="1">
    <source>
        <dbReference type="SAM" id="MobiDB-lite"/>
    </source>
</evidence>
<protein>
    <submittedName>
        <fullName evidence="2">Uncharacterized protein</fullName>
    </submittedName>
</protein>
<sequence>MAIRDRVRRALRKSEASDTISQTESNTTTTTTTTTSNTSQSSHDGPQLEKTSSRLARVLTFGSSSQDSKEREKERAEKRDRKAAAQSSRRRTHPRDRPLTTQNIRHQEMLSHFSMTFGASDPAQIETMSFVGVSPCCTRRGSLDLDDPLSRGSTTSFSNASSATDSSRDE</sequence>
<proteinExistence type="predicted"/>
<organism evidence="2 3">
    <name type="scientific">Cordyceps javanica</name>
    <dbReference type="NCBI Taxonomy" id="43265"/>
    <lineage>
        <taxon>Eukaryota</taxon>
        <taxon>Fungi</taxon>
        <taxon>Dikarya</taxon>
        <taxon>Ascomycota</taxon>
        <taxon>Pezizomycotina</taxon>
        <taxon>Sordariomycetes</taxon>
        <taxon>Hypocreomycetidae</taxon>
        <taxon>Hypocreales</taxon>
        <taxon>Cordycipitaceae</taxon>
        <taxon>Cordyceps</taxon>
    </lineage>
</organism>
<evidence type="ECO:0000313" key="3">
    <source>
        <dbReference type="Proteomes" id="UP000315783"/>
    </source>
</evidence>
<feature type="compositionally biased region" description="Low complexity" evidence="1">
    <location>
        <begin position="150"/>
        <end position="170"/>
    </location>
</feature>
<feature type="compositionally biased region" description="Basic residues" evidence="1">
    <location>
        <begin position="1"/>
        <end position="11"/>
    </location>
</feature>
<evidence type="ECO:0000313" key="2">
    <source>
        <dbReference type="EMBL" id="TQV92396.1"/>
    </source>
</evidence>
<accession>A0A545VRK0</accession>
<comment type="caution">
    <text evidence="2">The sequence shown here is derived from an EMBL/GenBank/DDBJ whole genome shotgun (WGS) entry which is preliminary data.</text>
</comment>
<feature type="region of interest" description="Disordered" evidence="1">
    <location>
        <begin position="1"/>
        <end position="102"/>
    </location>
</feature>
<reference evidence="2 3" key="1">
    <citation type="journal article" date="2019" name="Appl. Microbiol. Biotechnol.">
        <title>Genome sequence of Isaria javanica and comparative genome analysis insights into family S53 peptidase evolution in fungal entomopathogens.</title>
        <authorList>
            <person name="Lin R."/>
            <person name="Zhang X."/>
            <person name="Xin B."/>
            <person name="Zou M."/>
            <person name="Gao Y."/>
            <person name="Qin F."/>
            <person name="Hu Q."/>
            <person name="Xie B."/>
            <person name="Cheng X."/>
        </authorList>
    </citation>
    <scope>NUCLEOTIDE SEQUENCE [LARGE SCALE GENOMIC DNA]</scope>
    <source>
        <strain evidence="2 3">IJ1G</strain>
    </source>
</reference>
<dbReference type="EMBL" id="SPUK01000015">
    <property type="protein sequence ID" value="TQV92396.1"/>
    <property type="molecule type" value="Genomic_DNA"/>
</dbReference>
<dbReference type="OrthoDB" id="4825861at2759"/>
<feature type="region of interest" description="Disordered" evidence="1">
    <location>
        <begin position="141"/>
        <end position="170"/>
    </location>
</feature>
<dbReference type="AlphaFoldDB" id="A0A545VRK0"/>
<feature type="compositionally biased region" description="Low complexity" evidence="1">
    <location>
        <begin position="19"/>
        <end position="42"/>
    </location>
</feature>
<name>A0A545VRK0_9HYPO</name>
<dbReference type="Proteomes" id="UP000315783">
    <property type="component" value="Unassembled WGS sequence"/>
</dbReference>
<gene>
    <name evidence="2" type="ORF">IF1G_08914</name>
</gene>
<keyword evidence="3" id="KW-1185">Reference proteome</keyword>
<feature type="compositionally biased region" description="Basic and acidic residues" evidence="1">
    <location>
        <begin position="67"/>
        <end position="83"/>
    </location>
</feature>